<dbReference type="InterPro" id="IPR001529">
    <property type="entry name" value="Zn_ribbon_RPB9"/>
</dbReference>
<feature type="domain" description="DNA-directed RNA polymerase II subunit RPB9-like zinc ribbon" evidence="1">
    <location>
        <begin position="3"/>
        <end position="54"/>
    </location>
</feature>
<comment type="caution">
    <text evidence="2">The sequence shown here is derived from an EMBL/GenBank/DDBJ whole genome shotgun (WGS) entry which is preliminary data.</text>
</comment>
<dbReference type="Pfam" id="PF02150">
    <property type="entry name" value="Zn_ribbon_RPB9"/>
    <property type="match status" value="1"/>
</dbReference>
<keyword evidence="3" id="KW-1185">Reference proteome</keyword>
<proteinExistence type="predicted"/>
<dbReference type="Proteomes" id="UP001485043">
    <property type="component" value="Unassembled WGS sequence"/>
</dbReference>
<evidence type="ECO:0000313" key="3">
    <source>
        <dbReference type="Proteomes" id="UP001485043"/>
    </source>
</evidence>
<name>A0AAW1TCY4_9CHLO</name>
<dbReference type="SMART" id="SM00661">
    <property type="entry name" value="RPOL9"/>
    <property type="match status" value="1"/>
</dbReference>
<organism evidence="2 3">
    <name type="scientific">Apatococcus fuscideae</name>
    <dbReference type="NCBI Taxonomy" id="2026836"/>
    <lineage>
        <taxon>Eukaryota</taxon>
        <taxon>Viridiplantae</taxon>
        <taxon>Chlorophyta</taxon>
        <taxon>core chlorophytes</taxon>
        <taxon>Trebouxiophyceae</taxon>
        <taxon>Chlorellales</taxon>
        <taxon>Chlorellaceae</taxon>
        <taxon>Apatococcus</taxon>
    </lineage>
</organism>
<dbReference type="GO" id="GO:0006351">
    <property type="term" value="P:DNA-templated transcription"/>
    <property type="evidence" value="ECO:0007669"/>
    <property type="project" value="InterPro"/>
</dbReference>
<reference evidence="2 3" key="1">
    <citation type="journal article" date="2024" name="Nat. Commun.">
        <title>Phylogenomics reveals the evolutionary origins of lichenization in chlorophyte algae.</title>
        <authorList>
            <person name="Puginier C."/>
            <person name="Libourel C."/>
            <person name="Otte J."/>
            <person name="Skaloud P."/>
            <person name="Haon M."/>
            <person name="Grisel S."/>
            <person name="Petersen M."/>
            <person name="Berrin J.G."/>
            <person name="Delaux P.M."/>
            <person name="Dal Grande F."/>
            <person name="Keller J."/>
        </authorList>
    </citation>
    <scope>NUCLEOTIDE SEQUENCE [LARGE SCALE GENOMIC DNA]</scope>
    <source>
        <strain evidence="2 3">SAG 2523</strain>
    </source>
</reference>
<gene>
    <name evidence="2" type="ORF">WJX84_008686</name>
</gene>
<accession>A0AAW1TCY4</accession>
<protein>
    <recommendedName>
        <fullName evidence="1">DNA-directed RNA polymerase II subunit RPB9-like zinc ribbon domain-containing protein</fullName>
    </recommendedName>
</protein>
<sequence>MITYCPTCANMLLVEYTGVGSLRYFCETCPYVYELDKPISKAVPLAKKEVEDVFGGDAAMKHAQKANVLCGRVTSQYHLWWPKVCHGFPSTPTPHTHPHSNGHWTISTMTKFRWTPCNDSKLLGRLLQEAASVLGTITIIPKAAGGHARPQLACRSQGLLDA</sequence>
<evidence type="ECO:0000259" key="1">
    <source>
        <dbReference type="SMART" id="SM00661"/>
    </source>
</evidence>
<dbReference type="AlphaFoldDB" id="A0AAW1TCY4"/>
<evidence type="ECO:0000313" key="2">
    <source>
        <dbReference type="EMBL" id="KAK9866835.1"/>
    </source>
</evidence>
<dbReference type="EMBL" id="JALJOV010000130">
    <property type="protein sequence ID" value="KAK9866835.1"/>
    <property type="molecule type" value="Genomic_DNA"/>
</dbReference>